<sequence length="67" mass="7372">MYDYVAAGAVAESGVPAARLSSHQVRVLLAEAGGPDRRPYLRITRWTGGPENHAALEQHLRENDYPN</sequence>
<protein>
    <submittedName>
        <fullName evidence="1">Choline dehydrogenase-like flavoprotein</fullName>
    </submittedName>
</protein>
<comment type="caution">
    <text evidence="1">The sequence shown here is derived from an EMBL/GenBank/DDBJ whole genome shotgun (WGS) entry which is preliminary data.</text>
</comment>
<gene>
    <name evidence="1" type="ORF">QFZ56_000943</name>
</gene>
<name>A0ABU0PUA3_STRAH</name>
<accession>A0ABU0PUA3</accession>
<reference evidence="1 2" key="1">
    <citation type="submission" date="2023-07" db="EMBL/GenBank/DDBJ databases">
        <title>Comparative genomics of wheat-associated soil bacteria to identify genetic determinants of phenazine resistance.</title>
        <authorList>
            <person name="Mouncey N."/>
        </authorList>
    </citation>
    <scope>NUCLEOTIDE SEQUENCE [LARGE SCALE GENOMIC DNA]</scope>
    <source>
        <strain evidence="1 2">W4I19-2</strain>
    </source>
</reference>
<organism evidence="1 2">
    <name type="scientific">Streptomyces achromogenes</name>
    <dbReference type="NCBI Taxonomy" id="67255"/>
    <lineage>
        <taxon>Bacteria</taxon>
        <taxon>Bacillati</taxon>
        <taxon>Actinomycetota</taxon>
        <taxon>Actinomycetes</taxon>
        <taxon>Kitasatosporales</taxon>
        <taxon>Streptomycetaceae</taxon>
        <taxon>Streptomyces</taxon>
    </lineage>
</organism>
<dbReference type="Proteomes" id="UP001243364">
    <property type="component" value="Unassembled WGS sequence"/>
</dbReference>
<dbReference type="RefSeq" id="WP_307040317.1">
    <property type="nucleotide sequence ID" value="NZ_JAUSYA010000001.1"/>
</dbReference>
<evidence type="ECO:0000313" key="2">
    <source>
        <dbReference type="Proteomes" id="UP001243364"/>
    </source>
</evidence>
<keyword evidence="2" id="KW-1185">Reference proteome</keyword>
<dbReference type="EMBL" id="JAUSYA010000001">
    <property type="protein sequence ID" value="MDQ0681980.1"/>
    <property type="molecule type" value="Genomic_DNA"/>
</dbReference>
<proteinExistence type="predicted"/>
<evidence type="ECO:0000313" key="1">
    <source>
        <dbReference type="EMBL" id="MDQ0681980.1"/>
    </source>
</evidence>